<dbReference type="PANTHER" id="PTHR11717">
    <property type="entry name" value="LOW MOLECULAR WEIGHT PROTEIN TYROSINE PHOSPHATASE"/>
    <property type="match status" value="1"/>
</dbReference>
<dbReference type="InterPro" id="IPR017867">
    <property type="entry name" value="Tyr_phospatase_low_mol_wt"/>
</dbReference>
<gene>
    <name evidence="6" type="ORF">SAMN04244570_1353</name>
</gene>
<dbReference type="GO" id="GO:0004725">
    <property type="term" value="F:protein tyrosine phosphatase activity"/>
    <property type="evidence" value="ECO:0007669"/>
    <property type="project" value="InterPro"/>
</dbReference>
<feature type="active site" description="Proton donor" evidence="4">
    <location>
        <position position="116"/>
    </location>
</feature>
<dbReference type="PRINTS" id="PR00719">
    <property type="entry name" value="LMWPTPASE"/>
</dbReference>
<dbReference type="Gene3D" id="3.40.50.2300">
    <property type="match status" value="1"/>
</dbReference>
<reference evidence="7" key="1">
    <citation type="submission" date="2017-02" db="EMBL/GenBank/DDBJ databases">
        <authorList>
            <person name="Varghese N."/>
            <person name="Submissions S."/>
        </authorList>
    </citation>
    <scope>NUCLEOTIDE SEQUENCE [LARGE SCALE GENOMIC DNA]</scope>
    <source>
        <strain evidence="7">DSM 23966</strain>
    </source>
</reference>
<dbReference type="CDD" id="cd16344">
    <property type="entry name" value="LMWPAP"/>
    <property type="match status" value="1"/>
</dbReference>
<dbReference type="EMBL" id="FUYJ01000002">
    <property type="protein sequence ID" value="SKA93998.1"/>
    <property type="molecule type" value="Genomic_DNA"/>
</dbReference>
<evidence type="ECO:0000313" key="7">
    <source>
        <dbReference type="Proteomes" id="UP000190042"/>
    </source>
</evidence>
<dbReference type="SUPFAM" id="SSF52788">
    <property type="entry name" value="Phosphotyrosine protein phosphatases I"/>
    <property type="match status" value="1"/>
</dbReference>
<dbReference type="RefSeq" id="WP_078817027.1">
    <property type="nucleotide sequence ID" value="NZ_FUYJ01000002.1"/>
</dbReference>
<dbReference type="InterPro" id="IPR036196">
    <property type="entry name" value="Ptyr_pPase_sf"/>
</dbReference>
<evidence type="ECO:0000313" key="6">
    <source>
        <dbReference type="EMBL" id="SKA93998.1"/>
    </source>
</evidence>
<proteinExistence type="inferred from homology"/>
<dbReference type="PANTHER" id="PTHR11717:SF31">
    <property type="entry name" value="LOW MOLECULAR WEIGHT PROTEIN-TYROSINE-PHOSPHATASE ETP-RELATED"/>
    <property type="match status" value="1"/>
</dbReference>
<dbReference type="InterPro" id="IPR023485">
    <property type="entry name" value="Ptyr_pPase"/>
</dbReference>
<dbReference type="SMART" id="SM00226">
    <property type="entry name" value="LMWPc"/>
    <property type="match status" value="1"/>
</dbReference>
<dbReference type="AlphaFoldDB" id="A0A1T4XXQ9"/>
<evidence type="ECO:0000256" key="1">
    <source>
        <dbReference type="ARBA" id="ARBA00011063"/>
    </source>
</evidence>
<sequence>MNIYFICTGNTCRSPLAEALLNNEKLPGVTAKSAGIHSMDGLPISVNSAQLLKEAGIPYSKFSNELKFSEMQWADLVLTMTVGHRDFLHSSYPEMKEKIFTLKEYVGEKNGFDVHDPYGGDLATYRTTFMELTELIKAVTRKLSEGNL</sequence>
<keyword evidence="7" id="KW-1185">Reference proteome</keyword>
<evidence type="ECO:0000259" key="5">
    <source>
        <dbReference type="SMART" id="SM00226"/>
    </source>
</evidence>
<dbReference type="InterPro" id="IPR050438">
    <property type="entry name" value="LMW_PTPase"/>
</dbReference>
<feature type="domain" description="Phosphotyrosine protein phosphatase I" evidence="5">
    <location>
        <begin position="1"/>
        <end position="142"/>
    </location>
</feature>
<feature type="active site" description="Nucleophile" evidence="4">
    <location>
        <position position="7"/>
    </location>
</feature>
<evidence type="ECO:0000256" key="4">
    <source>
        <dbReference type="PIRSR" id="PIRSR617867-1"/>
    </source>
</evidence>
<keyword evidence="2" id="KW-0378">Hydrolase</keyword>
<dbReference type="Proteomes" id="UP000190042">
    <property type="component" value="Unassembled WGS sequence"/>
</dbReference>
<organism evidence="6 7">
    <name type="scientific">Sporosarcina newyorkensis</name>
    <dbReference type="NCBI Taxonomy" id="759851"/>
    <lineage>
        <taxon>Bacteria</taxon>
        <taxon>Bacillati</taxon>
        <taxon>Bacillota</taxon>
        <taxon>Bacilli</taxon>
        <taxon>Bacillales</taxon>
        <taxon>Caryophanaceae</taxon>
        <taxon>Sporosarcina</taxon>
    </lineage>
</organism>
<evidence type="ECO:0000256" key="2">
    <source>
        <dbReference type="ARBA" id="ARBA00022801"/>
    </source>
</evidence>
<accession>A0A1T4XXQ9</accession>
<feature type="active site" description="Nucleophile" evidence="4">
    <location>
        <position position="13"/>
    </location>
</feature>
<dbReference type="Pfam" id="PF01451">
    <property type="entry name" value="LMWPc"/>
    <property type="match status" value="1"/>
</dbReference>
<evidence type="ECO:0000256" key="3">
    <source>
        <dbReference type="ARBA" id="ARBA00022912"/>
    </source>
</evidence>
<keyword evidence="3" id="KW-0904">Protein phosphatase</keyword>
<protein>
    <submittedName>
        <fullName evidence="6">Protein-tyrosine phosphatase</fullName>
    </submittedName>
</protein>
<name>A0A1T4XXQ9_9BACL</name>
<comment type="similarity">
    <text evidence="1">Belongs to the low molecular weight phosphotyrosine protein phosphatase family.</text>
</comment>